<sequence>MIESFEELVKAAKRYGPKTIAVAVSEDEYILKAVYYAYKYGLIKAVLVGNKAATLSIAKDINININKFEIVEAGDKVEACRKAVELVRNKDASMLMKGLVDTSILMKAVLNKESGLMSGNLLSHVGVLKVKGYNKLFILSDTAVNIMPTLKDKIKIINNAVKIAHSLGNVMPKVAVVCAVEKPTDKMPATLDAVELTKMNDEGEIKGCMVGGPFALDNAISLEAAQHKGIQHPVAGNADILILPNIETGNVLIKSMEHFAKAEKAGIVVGAAAPIVLTSRASSDESKFNSIALAVLTSD</sequence>
<proteinExistence type="inferred from homology"/>
<evidence type="ECO:0000256" key="3">
    <source>
        <dbReference type="ARBA" id="ARBA00023315"/>
    </source>
</evidence>
<evidence type="ECO:0000313" key="5">
    <source>
        <dbReference type="EMBL" id="MBV7272965.1"/>
    </source>
</evidence>
<name>A0A949TWU2_9CLOT</name>
<dbReference type="NCBIfam" id="NF006045">
    <property type="entry name" value="PRK08190.1"/>
    <property type="match status" value="1"/>
</dbReference>
<dbReference type="NCBIfam" id="NF004472">
    <property type="entry name" value="PRK05805.1"/>
    <property type="match status" value="1"/>
</dbReference>
<feature type="domain" description="Phosphate acetyl/butaryl transferase" evidence="4">
    <location>
        <begin position="80"/>
        <end position="295"/>
    </location>
</feature>
<dbReference type="GO" id="GO:0050182">
    <property type="term" value="F:phosphate butyryltransferase activity"/>
    <property type="evidence" value="ECO:0007669"/>
    <property type="project" value="UniProtKB-EC"/>
</dbReference>
<comment type="caution">
    <text evidence="5">The sequence shown here is derived from an EMBL/GenBank/DDBJ whole genome shotgun (WGS) entry which is preliminary data.</text>
</comment>
<evidence type="ECO:0000259" key="4">
    <source>
        <dbReference type="Pfam" id="PF01515"/>
    </source>
</evidence>
<keyword evidence="3 5" id="KW-0012">Acyltransferase</keyword>
<dbReference type="AlphaFoldDB" id="A0A949TWU2"/>
<dbReference type="InterPro" id="IPR050500">
    <property type="entry name" value="Phos_Acetyltrans/Butyryltrans"/>
</dbReference>
<evidence type="ECO:0000256" key="1">
    <source>
        <dbReference type="ARBA" id="ARBA00005656"/>
    </source>
</evidence>
<reference evidence="5" key="1">
    <citation type="submission" date="2020-12" db="EMBL/GenBank/DDBJ databases">
        <title>Clostridium thailandense sp. nov., a novel acetogenic bacterium isolated from peat land soil in Thailand.</title>
        <authorList>
            <person name="Chaikitkaew S."/>
            <person name="Birkeland N.K."/>
        </authorList>
    </citation>
    <scope>NUCLEOTIDE SEQUENCE</scope>
    <source>
        <strain evidence="5">PL3</strain>
    </source>
</reference>
<dbReference type="PANTHER" id="PTHR43356">
    <property type="entry name" value="PHOSPHATE ACETYLTRANSFERASE"/>
    <property type="match status" value="1"/>
</dbReference>
<dbReference type="InterPro" id="IPR002505">
    <property type="entry name" value="PTA_PTB"/>
</dbReference>
<accession>A0A949TWU2</accession>
<keyword evidence="6" id="KW-1185">Reference proteome</keyword>
<dbReference type="Pfam" id="PF01515">
    <property type="entry name" value="PTA_PTB"/>
    <property type="match status" value="2"/>
</dbReference>
<dbReference type="Proteomes" id="UP000694308">
    <property type="component" value="Unassembled WGS sequence"/>
</dbReference>
<dbReference type="EC" id="2.3.1.19" evidence="5"/>
<dbReference type="InterPro" id="IPR012147">
    <property type="entry name" value="P_Ac_Bu_trans"/>
</dbReference>
<evidence type="ECO:0000256" key="2">
    <source>
        <dbReference type="ARBA" id="ARBA00022679"/>
    </source>
</evidence>
<gene>
    <name evidence="5" type="ORF">I6U48_08565</name>
</gene>
<feature type="domain" description="Phosphate acetyl/butaryl transferase" evidence="4">
    <location>
        <begin position="5"/>
        <end position="74"/>
    </location>
</feature>
<dbReference type="EMBL" id="JAEEGC010000035">
    <property type="protein sequence ID" value="MBV7272965.1"/>
    <property type="molecule type" value="Genomic_DNA"/>
</dbReference>
<protein>
    <submittedName>
        <fullName evidence="5">Phosphate butyryltransferase</fullName>
        <ecNumber evidence="5">2.3.1.19</ecNumber>
    </submittedName>
</protein>
<dbReference type="RefSeq" id="WP_218319995.1">
    <property type="nucleotide sequence ID" value="NZ_JAEEGC010000035.1"/>
</dbReference>
<dbReference type="PANTHER" id="PTHR43356:SF2">
    <property type="entry name" value="PHOSPHATE ACETYLTRANSFERASE"/>
    <property type="match status" value="1"/>
</dbReference>
<keyword evidence="2 5" id="KW-0808">Transferase</keyword>
<dbReference type="PIRSF" id="PIRSF000428">
    <property type="entry name" value="P_Ac_trans"/>
    <property type="match status" value="1"/>
</dbReference>
<comment type="similarity">
    <text evidence="1">Belongs to the phosphate acetyltransferase and butyryltransferase family.</text>
</comment>
<organism evidence="5 6">
    <name type="scientific">Clostridium thailandense</name>
    <dbReference type="NCBI Taxonomy" id="2794346"/>
    <lineage>
        <taxon>Bacteria</taxon>
        <taxon>Bacillati</taxon>
        <taxon>Bacillota</taxon>
        <taxon>Clostridia</taxon>
        <taxon>Eubacteriales</taxon>
        <taxon>Clostridiaceae</taxon>
        <taxon>Clostridium</taxon>
    </lineage>
</organism>
<evidence type="ECO:0000313" key="6">
    <source>
        <dbReference type="Proteomes" id="UP000694308"/>
    </source>
</evidence>